<dbReference type="EMBL" id="HACA01033666">
    <property type="protein sequence ID" value="CDW51027.1"/>
    <property type="molecule type" value="Transcribed_RNA"/>
</dbReference>
<name>A0A0K2VLE9_LEPSM</name>
<sequence>NTYFYYSTYILKCNFFVHTYIYIVFAPHSPCERSPSPPHPSIHLLLTTTHAHYYHLYLQSCSESIPKMTSSGTNSQMIGSESEKICRSHHVVKSYKNSAHQWGFYLIFHQRLVLTTAQLPELYILSTRGCDSLF</sequence>
<accession>A0A0K2VLE9</accession>
<organism evidence="1">
    <name type="scientific">Lepeophtheirus salmonis</name>
    <name type="common">Salmon louse</name>
    <name type="synonym">Caligus salmonis</name>
    <dbReference type="NCBI Taxonomy" id="72036"/>
    <lineage>
        <taxon>Eukaryota</taxon>
        <taxon>Metazoa</taxon>
        <taxon>Ecdysozoa</taxon>
        <taxon>Arthropoda</taxon>
        <taxon>Crustacea</taxon>
        <taxon>Multicrustacea</taxon>
        <taxon>Hexanauplia</taxon>
        <taxon>Copepoda</taxon>
        <taxon>Siphonostomatoida</taxon>
        <taxon>Caligidae</taxon>
        <taxon>Lepeophtheirus</taxon>
    </lineage>
</organism>
<feature type="non-terminal residue" evidence="1">
    <location>
        <position position="1"/>
    </location>
</feature>
<proteinExistence type="predicted"/>
<reference evidence="1" key="1">
    <citation type="submission" date="2014-05" db="EMBL/GenBank/DDBJ databases">
        <authorList>
            <person name="Chronopoulou M."/>
        </authorList>
    </citation>
    <scope>NUCLEOTIDE SEQUENCE</scope>
    <source>
        <tissue evidence="1">Whole organism</tissue>
    </source>
</reference>
<dbReference type="AlphaFoldDB" id="A0A0K2VLE9"/>
<evidence type="ECO:0000313" key="1">
    <source>
        <dbReference type="EMBL" id="CDW51027.1"/>
    </source>
</evidence>
<protein>
    <submittedName>
        <fullName evidence="1">Uncharacterized protein</fullName>
    </submittedName>
</protein>